<comment type="similarity">
    <text evidence="2">Belongs to the KptA/TPT1 family.</text>
</comment>
<keyword evidence="5" id="KW-0520">NAD</keyword>
<dbReference type="Pfam" id="PF01885">
    <property type="entry name" value="PTS_2-RNA"/>
    <property type="match status" value="1"/>
</dbReference>
<feature type="region of interest" description="Disordered" evidence="7">
    <location>
        <begin position="1"/>
        <end position="21"/>
    </location>
</feature>
<gene>
    <name evidence="8" type="ORF">P5673_008388</name>
</gene>
<dbReference type="InterPro" id="IPR042081">
    <property type="entry name" value="RNA_2'-PTrans_C"/>
</dbReference>
<dbReference type="AlphaFoldDB" id="A0AAD9QUB1"/>
<reference evidence="8" key="2">
    <citation type="journal article" date="2023" name="Science">
        <title>Genomic signatures of disease resistance in endangered staghorn corals.</title>
        <authorList>
            <person name="Vollmer S.V."/>
            <person name="Selwyn J.D."/>
            <person name="Despard B.A."/>
            <person name="Roesel C.L."/>
        </authorList>
    </citation>
    <scope>NUCLEOTIDE SEQUENCE</scope>
    <source>
        <strain evidence="8">K2</strain>
    </source>
</reference>
<dbReference type="Gene3D" id="1.10.10.970">
    <property type="entry name" value="RNA 2'-phosphotransferase, Tpt1/KptA family, N-terminal domain"/>
    <property type="match status" value="1"/>
</dbReference>
<comment type="catalytic activity">
    <reaction evidence="6">
        <text>2'-phospho-[ligated tRNA] + NAD(+) = mature tRNA + ADP-alpha-D-ribose 1'',2''-cyclic phosphate + nicotinamide</text>
        <dbReference type="Rhea" id="RHEA:23324"/>
        <dbReference type="Rhea" id="RHEA-COMP:11106"/>
        <dbReference type="Rhea" id="RHEA-COMP:11107"/>
        <dbReference type="ChEBI" id="CHEBI:17154"/>
        <dbReference type="ChEBI" id="CHEBI:57540"/>
        <dbReference type="ChEBI" id="CHEBI:76596"/>
        <dbReference type="ChEBI" id="CHEBI:82883"/>
        <dbReference type="ChEBI" id="CHEBI:85027"/>
        <dbReference type="EC" id="2.7.1.160"/>
    </reaction>
</comment>
<dbReference type="EMBL" id="JARQWQ010000014">
    <property type="protein sequence ID" value="KAK2567551.1"/>
    <property type="molecule type" value="Genomic_DNA"/>
</dbReference>
<dbReference type="SUPFAM" id="SSF56399">
    <property type="entry name" value="ADP-ribosylation"/>
    <property type="match status" value="1"/>
</dbReference>
<evidence type="ECO:0000313" key="8">
    <source>
        <dbReference type="EMBL" id="KAK2567551.1"/>
    </source>
</evidence>
<keyword evidence="9" id="KW-1185">Reference proteome</keyword>
<feature type="compositionally biased region" description="Gly residues" evidence="7">
    <location>
        <begin position="1"/>
        <end position="11"/>
    </location>
</feature>
<dbReference type="EC" id="2.7.1.160" evidence="3"/>
<evidence type="ECO:0000313" key="9">
    <source>
        <dbReference type="Proteomes" id="UP001249851"/>
    </source>
</evidence>
<dbReference type="InterPro" id="IPR042080">
    <property type="entry name" value="RNA_2'-PTrans_N"/>
</dbReference>
<evidence type="ECO:0000256" key="6">
    <source>
        <dbReference type="ARBA" id="ARBA00047949"/>
    </source>
</evidence>
<evidence type="ECO:0000256" key="5">
    <source>
        <dbReference type="ARBA" id="ARBA00023027"/>
    </source>
</evidence>
<dbReference type="PANTHER" id="PTHR12684:SF2">
    <property type="entry name" value="TRNA 2'-PHOSPHOTRANSFERASE 1"/>
    <property type="match status" value="1"/>
</dbReference>
<comment type="function">
    <text evidence="1">Catalyzes the last step of tRNA splicing, the transfer of the splice junction 2'-phosphate from ligated tRNA to NAD to produce ADP-ribose 1''-2'' cyclic phosphate.</text>
</comment>
<proteinExistence type="inferred from homology"/>
<organism evidence="8 9">
    <name type="scientific">Acropora cervicornis</name>
    <name type="common">Staghorn coral</name>
    <dbReference type="NCBI Taxonomy" id="6130"/>
    <lineage>
        <taxon>Eukaryota</taxon>
        <taxon>Metazoa</taxon>
        <taxon>Cnidaria</taxon>
        <taxon>Anthozoa</taxon>
        <taxon>Hexacorallia</taxon>
        <taxon>Scleractinia</taxon>
        <taxon>Astrocoeniina</taxon>
        <taxon>Acroporidae</taxon>
        <taxon>Acropora</taxon>
    </lineage>
</organism>
<evidence type="ECO:0000256" key="3">
    <source>
        <dbReference type="ARBA" id="ARBA00012007"/>
    </source>
</evidence>
<dbReference type="PANTHER" id="PTHR12684">
    <property type="entry name" value="PUTATIVE PHOSPHOTRANSFERASE"/>
    <property type="match status" value="1"/>
</dbReference>
<dbReference type="InterPro" id="IPR002745">
    <property type="entry name" value="Ptrans_KptA/Tpt1"/>
</dbReference>
<keyword evidence="4" id="KW-0808">Transferase</keyword>
<protein>
    <recommendedName>
        <fullName evidence="3">2'-phosphotransferase</fullName>
        <ecNumber evidence="3">2.7.1.160</ecNumber>
    </recommendedName>
</protein>
<evidence type="ECO:0000256" key="4">
    <source>
        <dbReference type="ARBA" id="ARBA00022679"/>
    </source>
</evidence>
<dbReference type="Proteomes" id="UP001249851">
    <property type="component" value="Unassembled WGS sequence"/>
</dbReference>
<evidence type="ECO:0000256" key="1">
    <source>
        <dbReference type="ARBA" id="ARBA00003343"/>
    </source>
</evidence>
<name>A0AAD9QUB1_ACRCE</name>
<evidence type="ECO:0000256" key="2">
    <source>
        <dbReference type="ARBA" id="ARBA00009836"/>
    </source>
</evidence>
<sequence>MSGRRGASGGGRDTRKKSDHNVKLSKALSYILRHGAAKEGLQMTEVKRQFKHYSEDEVQRVVHDNDKQRFSLRNDPSTNRLQVRANQGHSMQVGDLDLELITDHTKAPKVIHGTYRDCWEQIEVQGLSRMKRNHIHFAIGEPGEDGVISGIRGSCEILIYINLKKALNGENFEENFKF</sequence>
<accession>A0AAD9QUB1</accession>
<dbReference type="GO" id="GO:0000215">
    <property type="term" value="F:tRNA 2'-phosphotransferase activity"/>
    <property type="evidence" value="ECO:0007669"/>
    <property type="project" value="UniProtKB-EC"/>
</dbReference>
<comment type="caution">
    <text evidence="8">The sequence shown here is derived from an EMBL/GenBank/DDBJ whole genome shotgun (WGS) entry which is preliminary data.</text>
</comment>
<reference evidence="8" key="1">
    <citation type="journal article" date="2023" name="G3 (Bethesda)">
        <title>Whole genome assembly and annotation of the endangered Caribbean coral Acropora cervicornis.</title>
        <authorList>
            <person name="Selwyn J.D."/>
            <person name="Vollmer S.V."/>
        </authorList>
    </citation>
    <scope>NUCLEOTIDE SEQUENCE</scope>
    <source>
        <strain evidence="8">K2</strain>
    </source>
</reference>
<dbReference type="Gene3D" id="3.20.170.30">
    <property type="match status" value="1"/>
</dbReference>
<dbReference type="GO" id="GO:0006388">
    <property type="term" value="P:tRNA splicing, via endonucleolytic cleavage and ligation"/>
    <property type="evidence" value="ECO:0007669"/>
    <property type="project" value="TreeGrafter"/>
</dbReference>
<evidence type="ECO:0000256" key="7">
    <source>
        <dbReference type="SAM" id="MobiDB-lite"/>
    </source>
</evidence>